<evidence type="ECO:0000256" key="12">
    <source>
        <dbReference type="ARBA" id="ARBA00022989"/>
    </source>
</evidence>
<evidence type="ECO:0000256" key="5">
    <source>
        <dbReference type="ARBA" id="ARBA00022527"/>
    </source>
</evidence>
<dbReference type="Pfam" id="PF13855">
    <property type="entry name" value="LRR_8"/>
    <property type="match status" value="2"/>
</dbReference>
<evidence type="ECO:0000256" key="17">
    <source>
        <dbReference type="SAM" id="Phobius"/>
    </source>
</evidence>
<evidence type="ECO:0000256" key="3">
    <source>
        <dbReference type="ARBA" id="ARBA00012513"/>
    </source>
</evidence>
<protein>
    <recommendedName>
        <fullName evidence="3">non-specific serine/threonine protein kinase</fullName>
        <ecNumber evidence="3">2.7.11.1</ecNumber>
    </recommendedName>
</protein>
<dbReference type="AlphaFoldDB" id="Q2R2H4"/>
<feature type="transmembrane region" description="Helical" evidence="17">
    <location>
        <begin position="488"/>
        <end position="512"/>
    </location>
</feature>
<dbReference type="GO" id="GO:0005886">
    <property type="term" value="C:plasma membrane"/>
    <property type="evidence" value="ECO:0007669"/>
    <property type="project" value="UniProtKB-SubCell"/>
</dbReference>
<dbReference type="InterPro" id="IPR001611">
    <property type="entry name" value="Leu-rich_rpt"/>
</dbReference>
<reference evidence="18" key="3">
    <citation type="submission" date="2006-01" db="EMBL/GenBank/DDBJ databases">
        <authorList>
            <person name="Buell R."/>
        </authorList>
    </citation>
    <scope>NUCLEOTIDE SEQUENCE</scope>
</reference>
<evidence type="ECO:0000313" key="18">
    <source>
        <dbReference type="EMBL" id="ABA94372.1"/>
    </source>
</evidence>
<reference evidence="18" key="2">
    <citation type="submission" date="2005-04" db="EMBL/GenBank/DDBJ databases">
        <authorList>
            <person name="Buell C.R."/>
            <person name="Wing R.A."/>
            <person name="McCombie W.A."/>
            <person name="Ouyang S."/>
        </authorList>
    </citation>
    <scope>NUCLEOTIDE SEQUENCE</scope>
</reference>
<keyword evidence="8 17" id="KW-0812">Transmembrane</keyword>
<dbReference type="EC" id="2.7.11.1" evidence="3"/>
<sequence length="586" mass="64599">MSAPGAGAAAGAAAASGDDAPGAGAVANVNTNRGNSASQFSGGPFSGLKKLNLDAIGLHGLFPNVLGDMVSLQVLVLSSNEMTMKTTNLTTLCNLRVLQLRESYSYGNISELIESLPLCAFGKLQELYLQGNHFTGTLPNWLGQLTSLVILDLSMNNITGPLPGIFGKFTDLRDLNLAGNQLTGHLPSQISMLSNLTRLDLSNNILDGLITDEHFVGLKGLEYIDLSHNRLKIVLGSPPFRLKKHILQTARWVLCFLHGFSGRWIFLTLILQAQISGGLPTNWEIMSVEQLYLSSNQFTGEIPSLPRNIITLDISSNSLTDLANNHFEGDLPECAEMENLDILMLSNNSFSGKFPSFLQRCFFLSFLDLAWNEFSGTLPMWIGNCTSLRFLRLNNNMFHGHIPGSITGLRDLRHLNLAENRLSGPIPSGGQLETLYTYNPLMYSGNNGLCGFPLQRSCPGNSTSKDGDLSNEKHGDQQIPELHSDDQMFFLFGCGVGFVVGSWVVFFSLLFVKTWRIAYFRLFDSVYDKIVAYNAIFQLIWNLEELCLSSSRVANTLATGEVISMKYSIVTLVLRLQESGKRRFYF</sequence>
<evidence type="ECO:0000256" key="11">
    <source>
        <dbReference type="ARBA" id="ARBA00022777"/>
    </source>
</evidence>
<evidence type="ECO:0000256" key="15">
    <source>
        <dbReference type="ARBA" id="ARBA00047899"/>
    </source>
</evidence>
<dbReference type="InterPro" id="IPR032675">
    <property type="entry name" value="LRR_dom_sf"/>
</dbReference>
<comment type="subcellular location">
    <subcellularLocation>
        <location evidence="1">Cell membrane</location>
        <topology evidence="1">Single-pass type I membrane protein</topology>
    </subcellularLocation>
</comment>
<evidence type="ECO:0000256" key="1">
    <source>
        <dbReference type="ARBA" id="ARBA00004251"/>
    </source>
</evidence>
<keyword evidence="9" id="KW-0732">Signal</keyword>
<dbReference type="PRINTS" id="PR00019">
    <property type="entry name" value="LEURICHRPT"/>
</dbReference>
<evidence type="ECO:0000256" key="6">
    <source>
        <dbReference type="ARBA" id="ARBA00022614"/>
    </source>
</evidence>
<reference evidence="18" key="1">
    <citation type="journal article" date="2005" name="BMC Biol.">
        <title>The sequence of rice chromosomes 11 and 12, rich in disease resistance genes and recent gene duplications.</title>
        <authorList>
            <consortium name="The rice chromosomes 11 and 12 sequencing consortia"/>
        </authorList>
    </citation>
    <scope>NUCLEOTIDE SEQUENCE [LARGE SCALE GENOMIC DNA]</scope>
</reference>
<name>Q2R2H4_ORYSJ</name>
<evidence type="ECO:0000256" key="10">
    <source>
        <dbReference type="ARBA" id="ARBA00022737"/>
    </source>
</evidence>
<keyword evidence="14" id="KW-0325">Glycoprotein</keyword>
<evidence type="ECO:0000256" key="16">
    <source>
        <dbReference type="ARBA" id="ARBA00048679"/>
    </source>
</evidence>
<dbReference type="PANTHER" id="PTHR48063:SF90">
    <property type="entry name" value="OS11G0565920 PROTEIN"/>
    <property type="match status" value="1"/>
</dbReference>
<dbReference type="SUPFAM" id="SSF52058">
    <property type="entry name" value="L domain-like"/>
    <property type="match status" value="1"/>
</dbReference>
<keyword evidence="13 17" id="KW-0472">Membrane</keyword>
<evidence type="ECO:0000256" key="8">
    <source>
        <dbReference type="ARBA" id="ARBA00022692"/>
    </source>
</evidence>
<keyword evidence="11" id="KW-0418">Kinase</keyword>
<keyword evidence="5" id="KW-0723">Serine/threonine-protein kinase</keyword>
<comment type="similarity">
    <text evidence="2">Belongs to the RLP family.</text>
</comment>
<dbReference type="EMBL" id="DP000010">
    <property type="protein sequence ID" value="ABA94372.1"/>
    <property type="molecule type" value="Genomic_DNA"/>
</dbReference>
<dbReference type="Pfam" id="PF00560">
    <property type="entry name" value="LRR_1"/>
    <property type="match status" value="5"/>
</dbReference>
<dbReference type="Gene3D" id="3.80.10.10">
    <property type="entry name" value="Ribonuclease Inhibitor"/>
    <property type="match status" value="2"/>
</dbReference>
<organism evidence="18">
    <name type="scientific">Oryza sativa subsp. japonica</name>
    <name type="common">Rice</name>
    <dbReference type="NCBI Taxonomy" id="39947"/>
    <lineage>
        <taxon>Eukaryota</taxon>
        <taxon>Viridiplantae</taxon>
        <taxon>Streptophyta</taxon>
        <taxon>Embryophyta</taxon>
        <taxon>Tracheophyta</taxon>
        <taxon>Spermatophyta</taxon>
        <taxon>Magnoliopsida</taxon>
        <taxon>Liliopsida</taxon>
        <taxon>Poales</taxon>
        <taxon>Poaceae</taxon>
        <taxon>BOP clade</taxon>
        <taxon>Oryzoideae</taxon>
        <taxon>Oryzeae</taxon>
        <taxon>Oryzinae</taxon>
        <taxon>Oryza</taxon>
        <taxon>Oryza sativa</taxon>
    </lineage>
</organism>
<keyword evidence="12 17" id="KW-1133">Transmembrane helix</keyword>
<evidence type="ECO:0000256" key="4">
    <source>
        <dbReference type="ARBA" id="ARBA00022475"/>
    </source>
</evidence>
<keyword evidence="6" id="KW-0433">Leucine-rich repeat</keyword>
<comment type="catalytic activity">
    <reaction evidence="15">
        <text>L-threonyl-[protein] + ATP = O-phospho-L-threonyl-[protein] + ADP + H(+)</text>
        <dbReference type="Rhea" id="RHEA:46608"/>
        <dbReference type="Rhea" id="RHEA-COMP:11060"/>
        <dbReference type="Rhea" id="RHEA-COMP:11605"/>
        <dbReference type="ChEBI" id="CHEBI:15378"/>
        <dbReference type="ChEBI" id="CHEBI:30013"/>
        <dbReference type="ChEBI" id="CHEBI:30616"/>
        <dbReference type="ChEBI" id="CHEBI:61977"/>
        <dbReference type="ChEBI" id="CHEBI:456216"/>
        <dbReference type="EC" id="2.7.11.1"/>
    </reaction>
</comment>
<gene>
    <name evidence="18" type="ordered locus">LOC_Os11g35810</name>
</gene>
<evidence type="ECO:0000256" key="13">
    <source>
        <dbReference type="ARBA" id="ARBA00023136"/>
    </source>
</evidence>
<dbReference type="PANTHER" id="PTHR48063">
    <property type="entry name" value="LRR RECEPTOR-LIKE KINASE"/>
    <property type="match status" value="1"/>
</dbReference>
<keyword evidence="10" id="KW-0677">Repeat</keyword>
<dbReference type="FunFam" id="3.80.10.10:FF:000383">
    <property type="entry name" value="Leucine-rich repeat receptor protein kinase EMS1"/>
    <property type="match status" value="1"/>
</dbReference>
<evidence type="ECO:0000256" key="7">
    <source>
        <dbReference type="ARBA" id="ARBA00022679"/>
    </source>
</evidence>
<proteinExistence type="inferred from homology"/>
<dbReference type="SMART" id="SM00369">
    <property type="entry name" value="LRR_TYP"/>
    <property type="match status" value="8"/>
</dbReference>
<accession>Q2R2H4</accession>
<dbReference type="InterPro" id="IPR003591">
    <property type="entry name" value="Leu-rich_rpt_typical-subtyp"/>
</dbReference>
<dbReference type="FunFam" id="3.80.10.10:FF:000041">
    <property type="entry name" value="LRR receptor-like serine/threonine-protein kinase ERECTA"/>
    <property type="match status" value="1"/>
</dbReference>
<comment type="catalytic activity">
    <reaction evidence="16">
        <text>L-seryl-[protein] + ATP = O-phospho-L-seryl-[protein] + ADP + H(+)</text>
        <dbReference type="Rhea" id="RHEA:17989"/>
        <dbReference type="Rhea" id="RHEA-COMP:9863"/>
        <dbReference type="Rhea" id="RHEA-COMP:11604"/>
        <dbReference type="ChEBI" id="CHEBI:15378"/>
        <dbReference type="ChEBI" id="CHEBI:29999"/>
        <dbReference type="ChEBI" id="CHEBI:30616"/>
        <dbReference type="ChEBI" id="CHEBI:83421"/>
        <dbReference type="ChEBI" id="CHEBI:456216"/>
        <dbReference type="EC" id="2.7.11.1"/>
    </reaction>
</comment>
<evidence type="ECO:0000256" key="9">
    <source>
        <dbReference type="ARBA" id="ARBA00022729"/>
    </source>
</evidence>
<keyword evidence="7" id="KW-0808">Transferase</keyword>
<keyword evidence="4" id="KW-1003">Cell membrane</keyword>
<dbReference type="GO" id="GO:0004674">
    <property type="term" value="F:protein serine/threonine kinase activity"/>
    <property type="evidence" value="ECO:0007669"/>
    <property type="project" value="UniProtKB-KW"/>
</dbReference>
<evidence type="ECO:0000256" key="2">
    <source>
        <dbReference type="ARBA" id="ARBA00009592"/>
    </source>
</evidence>
<evidence type="ECO:0000256" key="14">
    <source>
        <dbReference type="ARBA" id="ARBA00023180"/>
    </source>
</evidence>
<dbReference type="InterPro" id="IPR046956">
    <property type="entry name" value="RLP23-like"/>
</dbReference>